<dbReference type="EMBL" id="CP032627">
    <property type="protein sequence ID" value="AYF99884.1"/>
    <property type="molecule type" value="Genomic_DNA"/>
</dbReference>
<proteinExistence type="predicted"/>
<name>A0A387B7V9_9LACT</name>
<dbReference type="RefSeq" id="WP_120771273.1">
    <property type="nucleotide sequence ID" value="NZ_CP032627.1"/>
</dbReference>
<accession>A0A387B7V9</accession>
<gene>
    <name evidence="1" type="ORF">D7I46_01560</name>
</gene>
<protein>
    <submittedName>
        <fullName evidence="1">Uncharacterized protein</fullName>
    </submittedName>
</protein>
<dbReference type="KEGG" id="lact:D7I46_01560"/>
<organism evidence="1 2">
    <name type="scientific">Lactococcus allomyrinae</name>
    <dbReference type="NCBI Taxonomy" id="2419773"/>
    <lineage>
        <taxon>Bacteria</taxon>
        <taxon>Bacillati</taxon>
        <taxon>Bacillota</taxon>
        <taxon>Bacilli</taxon>
        <taxon>Lactobacillales</taxon>
        <taxon>Streptococcaceae</taxon>
        <taxon>Lactococcus</taxon>
    </lineage>
</organism>
<reference evidence="1 2" key="1">
    <citation type="submission" date="2018-09" db="EMBL/GenBank/DDBJ databases">
        <title>Genome sequencing of strain 1JSPR-7.</title>
        <authorList>
            <person name="Heo J."/>
            <person name="Kim S.-J."/>
            <person name="Kwon S.-W."/>
        </authorList>
    </citation>
    <scope>NUCLEOTIDE SEQUENCE [LARGE SCALE GENOMIC DNA]</scope>
    <source>
        <strain evidence="1 2">1JSPR-7</strain>
    </source>
</reference>
<keyword evidence="2" id="KW-1185">Reference proteome</keyword>
<dbReference type="OrthoDB" id="9974714at2"/>
<dbReference type="AlphaFoldDB" id="A0A387B7V9"/>
<dbReference type="Proteomes" id="UP000269374">
    <property type="component" value="Chromosome"/>
</dbReference>
<evidence type="ECO:0000313" key="2">
    <source>
        <dbReference type="Proteomes" id="UP000269374"/>
    </source>
</evidence>
<evidence type="ECO:0000313" key="1">
    <source>
        <dbReference type="EMBL" id="AYF99884.1"/>
    </source>
</evidence>
<sequence>MKSYKLLSESGRTERIVTLSEEQAEAFKKFKLNHIFKFSNFQGLEGEKLEAYMEIRMLKTFLKK</sequence>